<dbReference type="Proteomes" id="UP001185012">
    <property type="component" value="Unassembled WGS sequence"/>
</dbReference>
<keyword evidence="2" id="KW-1185">Reference proteome</keyword>
<sequence length="66" mass="7770">MFLPYEKGSKYVGDEALHRGNHAESYMKEINRRLIEVKRDDGTREDIVNELHQIRKELLDGSLQLN</sequence>
<proteinExistence type="predicted"/>
<dbReference type="InterPro" id="IPR032871">
    <property type="entry name" value="AHH_dom_containing"/>
</dbReference>
<evidence type="ECO:0000313" key="2">
    <source>
        <dbReference type="Proteomes" id="UP001185012"/>
    </source>
</evidence>
<organism evidence="1 2">
    <name type="scientific">Desmospora profundinema</name>
    <dbReference type="NCBI Taxonomy" id="1571184"/>
    <lineage>
        <taxon>Bacteria</taxon>
        <taxon>Bacillati</taxon>
        <taxon>Bacillota</taxon>
        <taxon>Bacilli</taxon>
        <taxon>Bacillales</taxon>
        <taxon>Thermoactinomycetaceae</taxon>
        <taxon>Desmospora</taxon>
    </lineage>
</organism>
<reference evidence="1 2" key="1">
    <citation type="submission" date="2023-07" db="EMBL/GenBank/DDBJ databases">
        <title>Genomic Encyclopedia of Type Strains, Phase IV (KMG-IV): sequencing the most valuable type-strain genomes for metagenomic binning, comparative biology and taxonomic classification.</title>
        <authorList>
            <person name="Goeker M."/>
        </authorList>
    </citation>
    <scope>NUCLEOTIDE SEQUENCE [LARGE SCALE GENOMIC DNA]</scope>
    <source>
        <strain evidence="1 2">DSM 45903</strain>
    </source>
</reference>
<gene>
    <name evidence="1" type="ORF">JOE21_000002</name>
</gene>
<dbReference type="EMBL" id="JAVDQG010000001">
    <property type="protein sequence ID" value="MDR6224014.1"/>
    <property type="molecule type" value="Genomic_DNA"/>
</dbReference>
<protein>
    <submittedName>
        <fullName evidence="1">Uncharacterized protein</fullName>
    </submittedName>
</protein>
<accession>A0ABU1IGV2</accession>
<comment type="caution">
    <text evidence="1">The sequence shown here is derived from an EMBL/GenBank/DDBJ whole genome shotgun (WGS) entry which is preliminary data.</text>
</comment>
<name>A0ABU1IGV2_9BACL</name>
<dbReference type="Pfam" id="PF14412">
    <property type="entry name" value="AHH"/>
    <property type="match status" value="1"/>
</dbReference>
<evidence type="ECO:0000313" key="1">
    <source>
        <dbReference type="EMBL" id="MDR6224014.1"/>
    </source>
</evidence>